<feature type="region of interest" description="Disordered" evidence="1">
    <location>
        <begin position="1256"/>
        <end position="1319"/>
    </location>
</feature>
<dbReference type="Proteomes" id="UP001140562">
    <property type="component" value="Unassembled WGS sequence"/>
</dbReference>
<dbReference type="Pfam" id="PF13087">
    <property type="entry name" value="AAA_12"/>
    <property type="match status" value="1"/>
</dbReference>
<name>A0A9W8X598_9PLEO</name>
<evidence type="ECO:0000256" key="1">
    <source>
        <dbReference type="SAM" id="MobiDB-lite"/>
    </source>
</evidence>
<evidence type="ECO:0000313" key="4">
    <source>
        <dbReference type="EMBL" id="KAJ4341045.1"/>
    </source>
</evidence>
<feature type="domain" description="DNA2/NAM7 helicase helicase" evidence="2">
    <location>
        <begin position="631"/>
        <end position="910"/>
    </location>
</feature>
<dbReference type="OrthoDB" id="3793553at2759"/>
<sequence>MSSSGDHNPTPSQPVAKEDVEMGGVCFTQYKKPHELTAGMRQLVLSQNPKLYPRAMSFGEGLAELLVEDVFALRGDDIPIDLPRLVRNGERRECVLGLQQPDPTCDSEVTEADDELQNLPQPIFIGASIKPAEERPESQKRDNQGQKKGKNKKGKQTQAPQQPSSSKPSPAKDCVKVAFHLDSQNPHIAITTRKLGGAKGQSDLLTLRLFAQDLELDSQKHLYTDVQPTGTHATPLWSDTKWSEDSSNDTVGNVEAAELNDMRDANKLIKVTFAVKPGPRNWSGLTTTELASIHSRTRELSKKEMTLTRDLTVQHFDKARFVNLFFPLYGEDDRKEWAKVEAYTKIVFTLAKQHGNFWFYRAQLELNGISSDDIEKARLPYIDFVVPRWMVTLWVLEGHRSENGSIVWTKATPRTWKYHMIHDQYKNPDEAAFLIKLGIQGEQTRQNRDLNELVQNKNGNIFRGFWLEMQEKGRYIVQVFMADNGELEDRNIKMPGVDTRVVLWVDPTSPQHPDPTRLRSFKGLVVEDIFQHGASFCCLVWGSQLNPQKFTMGLEHPIRIEYTVDNAPHEREMVAIEQLQRIKSTRKPTGVDLKALFLGCTEPAPDTAYVAKRMTQSQHMILSDFLRERGSNKTQSEAVTATVTSPTGVTVIQGPPGTGKTDTSTCIITLHNSLGHKVLCTAPQNEAVKNLHEHFVKNMESGRNPKLDPLSYVLFTGAFRTIQGTNRLKKAQELAAADPQASKEDIDNTMDAGNIITQYTRMSQTTRSFPGYQHTFGAKLRQMIEHWASPQYAEVAGPWVDMSRDYLNYEKRVGTTYDWEQKKALLAQLGALEDNLGHYYLKHCVKIVFVTASTSAHETLVGSFEPVEILFDESALESLAGLAVPAAAYKGSVKHITFSGDHKQGKPIYIASDSNLGHGALSRNLFAQFVADPEHKHPVFILGECYRMVPDLLKAVQGFYPKDALKPCSGAASIDKLLQNTVNLFVREVARSSFLGNGAQFCINVSGPENAHQQVTNSTTKCNPGEAQRCAELAKALRDFSKTVSKNPNTREITADDIKFVTPYSGQVSELRKALFQVGLDDMGDIWTTAHSQGRQGMIIIFSPVINIGKSRPTTEDKVPMSFMADKHNILVSLSRARVCRMVVGDLSLFAQMALDRHPHASRFKDFFSLVKNLTDEDQILTEAEWDFWLLNKTRPVFQKDGIGAGREFKRMLVVDRALKTVKNTGSKTVAPKLDLPPVPQPTDKTASAFHNIDTTQKTTGSSSRSQALTGPDGLTFAGDRYKSGQLRQEDQGPPAKKRKNDGEDKKKDDESGDTMETE</sequence>
<feature type="region of interest" description="Disordered" evidence="1">
    <location>
        <begin position="1228"/>
        <end position="1247"/>
    </location>
</feature>
<dbReference type="SUPFAM" id="SSF52540">
    <property type="entry name" value="P-loop containing nucleoside triphosphate hydrolases"/>
    <property type="match status" value="1"/>
</dbReference>
<reference evidence="4" key="1">
    <citation type="submission" date="2022-10" db="EMBL/GenBank/DDBJ databases">
        <title>Tapping the CABI collections for fungal endophytes: first genome assemblies for Collariella, Neodidymelliopsis, Ascochyta clinopodiicola, Didymella pomorum, Didymosphaeria variabile, Neocosmospora piperis and Neocucurbitaria cava.</title>
        <authorList>
            <person name="Hill R."/>
        </authorList>
    </citation>
    <scope>NUCLEOTIDE SEQUENCE</scope>
    <source>
        <strain evidence="4">IMI 360193</strain>
    </source>
</reference>
<dbReference type="InterPro" id="IPR027417">
    <property type="entry name" value="P-loop_NTPase"/>
</dbReference>
<feature type="compositionally biased region" description="Low complexity" evidence="1">
    <location>
        <begin position="156"/>
        <end position="172"/>
    </location>
</feature>
<comment type="caution">
    <text evidence="4">The sequence shown here is derived from an EMBL/GenBank/DDBJ whole genome shotgun (WGS) entry which is preliminary data.</text>
</comment>
<feature type="region of interest" description="Disordered" evidence="1">
    <location>
        <begin position="128"/>
        <end position="172"/>
    </location>
</feature>
<evidence type="ECO:0000259" key="2">
    <source>
        <dbReference type="Pfam" id="PF13086"/>
    </source>
</evidence>
<feature type="compositionally biased region" description="Basic and acidic residues" evidence="1">
    <location>
        <begin position="1301"/>
        <end position="1310"/>
    </location>
</feature>
<feature type="compositionally biased region" description="Basic and acidic residues" evidence="1">
    <location>
        <begin position="1280"/>
        <end position="1291"/>
    </location>
</feature>
<dbReference type="Pfam" id="PF13086">
    <property type="entry name" value="AAA_11"/>
    <property type="match status" value="1"/>
</dbReference>
<evidence type="ECO:0000259" key="3">
    <source>
        <dbReference type="Pfam" id="PF13087"/>
    </source>
</evidence>
<dbReference type="InterPro" id="IPR045055">
    <property type="entry name" value="DNA2/NAM7-like"/>
</dbReference>
<protein>
    <submittedName>
        <fullName evidence="4">Uncharacterized protein</fullName>
    </submittedName>
</protein>
<dbReference type="GO" id="GO:0004386">
    <property type="term" value="F:helicase activity"/>
    <property type="evidence" value="ECO:0007669"/>
    <property type="project" value="InterPro"/>
</dbReference>
<keyword evidence="5" id="KW-1185">Reference proteome</keyword>
<proteinExistence type="predicted"/>
<feature type="compositionally biased region" description="Polar residues" evidence="1">
    <location>
        <begin position="1256"/>
        <end position="1269"/>
    </location>
</feature>
<evidence type="ECO:0000313" key="5">
    <source>
        <dbReference type="Proteomes" id="UP001140562"/>
    </source>
</evidence>
<gene>
    <name evidence="4" type="ORF">N0V87_002084</name>
</gene>
<dbReference type="InterPro" id="IPR041677">
    <property type="entry name" value="DNA2/NAM7_AAA_11"/>
</dbReference>
<dbReference type="InterPro" id="IPR041679">
    <property type="entry name" value="DNA2/NAM7-like_C"/>
</dbReference>
<accession>A0A9W8X598</accession>
<feature type="domain" description="DNA2/NAM7 helicase-like C-terminal" evidence="3">
    <location>
        <begin position="922"/>
        <end position="1146"/>
    </location>
</feature>
<organism evidence="4 5">
    <name type="scientific">Didymella glomerata</name>
    <dbReference type="NCBI Taxonomy" id="749621"/>
    <lineage>
        <taxon>Eukaryota</taxon>
        <taxon>Fungi</taxon>
        <taxon>Dikarya</taxon>
        <taxon>Ascomycota</taxon>
        <taxon>Pezizomycotina</taxon>
        <taxon>Dothideomycetes</taxon>
        <taxon>Pleosporomycetidae</taxon>
        <taxon>Pleosporales</taxon>
        <taxon>Pleosporineae</taxon>
        <taxon>Didymellaceae</taxon>
        <taxon>Didymella</taxon>
    </lineage>
</organism>
<dbReference type="PANTHER" id="PTHR10887">
    <property type="entry name" value="DNA2/NAM7 HELICASE FAMILY"/>
    <property type="match status" value="1"/>
</dbReference>
<dbReference type="Gene3D" id="3.40.50.300">
    <property type="entry name" value="P-loop containing nucleotide triphosphate hydrolases"/>
    <property type="match status" value="2"/>
</dbReference>
<dbReference type="PANTHER" id="PTHR10887:SF495">
    <property type="entry name" value="HELICASE SENATAXIN ISOFORM X1-RELATED"/>
    <property type="match status" value="1"/>
</dbReference>
<dbReference type="EMBL" id="JAPEUV010000013">
    <property type="protein sequence ID" value="KAJ4341045.1"/>
    <property type="molecule type" value="Genomic_DNA"/>
</dbReference>
<feature type="compositionally biased region" description="Basic and acidic residues" evidence="1">
    <location>
        <begin position="131"/>
        <end position="145"/>
    </location>
</feature>